<evidence type="ECO:0000256" key="10">
    <source>
        <dbReference type="ARBA" id="ARBA00022692"/>
    </source>
</evidence>
<comment type="similarity">
    <text evidence="4 19">Belongs to the CobS family.</text>
</comment>
<evidence type="ECO:0000313" key="21">
    <source>
        <dbReference type="Proteomes" id="UP000244450"/>
    </source>
</evidence>
<organism evidence="20 21">
    <name type="scientific">Chitinophaga parva</name>
    <dbReference type="NCBI Taxonomy" id="2169414"/>
    <lineage>
        <taxon>Bacteria</taxon>
        <taxon>Pseudomonadati</taxon>
        <taxon>Bacteroidota</taxon>
        <taxon>Chitinophagia</taxon>
        <taxon>Chitinophagales</taxon>
        <taxon>Chitinophagaceae</taxon>
        <taxon>Chitinophaga</taxon>
    </lineage>
</organism>
<keyword evidence="9 19" id="KW-0808">Transferase</keyword>
<feature type="transmembrane region" description="Helical" evidence="19">
    <location>
        <begin position="62"/>
        <end position="80"/>
    </location>
</feature>
<feature type="transmembrane region" description="Helical" evidence="19">
    <location>
        <begin position="179"/>
        <end position="200"/>
    </location>
</feature>
<dbReference type="PANTHER" id="PTHR34148:SF1">
    <property type="entry name" value="ADENOSYLCOBINAMIDE-GDP RIBAZOLETRANSFERASE"/>
    <property type="match status" value="1"/>
</dbReference>
<dbReference type="GO" id="GO:0005886">
    <property type="term" value="C:plasma membrane"/>
    <property type="evidence" value="ECO:0007669"/>
    <property type="project" value="UniProtKB-SubCell"/>
</dbReference>
<comment type="pathway">
    <text evidence="3 19">Cofactor biosynthesis; adenosylcobalamin biosynthesis; adenosylcobalamin from cob(II)yrinate a,c-diamide: step 7/7.</text>
</comment>
<evidence type="ECO:0000256" key="18">
    <source>
        <dbReference type="ARBA" id="ARBA00049504"/>
    </source>
</evidence>
<dbReference type="RefSeq" id="WP_108684751.1">
    <property type="nucleotide sequence ID" value="NZ_QCYK01000001.1"/>
</dbReference>
<evidence type="ECO:0000256" key="14">
    <source>
        <dbReference type="ARBA" id="ARBA00025228"/>
    </source>
</evidence>
<evidence type="ECO:0000256" key="17">
    <source>
        <dbReference type="ARBA" id="ARBA00048623"/>
    </source>
</evidence>
<dbReference type="UniPathway" id="UPA00148">
    <property type="reaction ID" value="UER00238"/>
</dbReference>
<feature type="transmembrane region" description="Helical" evidence="19">
    <location>
        <begin position="37"/>
        <end position="56"/>
    </location>
</feature>
<dbReference type="GO" id="GO:0008818">
    <property type="term" value="F:cobalamin 5'-phosphate synthase activity"/>
    <property type="evidence" value="ECO:0007669"/>
    <property type="project" value="UniProtKB-UniRule"/>
</dbReference>
<evidence type="ECO:0000256" key="2">
    <source>
        <dbReference type="ARBA" id="ARBA00004651"/>
    </source>
</evidence>
<keyword evidence="10 19" id="KW-0812">Transmembrane</keyword>
<dbReference type="OrthoDB" id="9794626at2"/>
<keyword evidence="11 19" id="KW-0460">Magnesium</keyword>
<comment type="catalytic activity">
    <reaction evidence="18 19">
        <text>alpha-ribazole 5'-phosphate + adenosylcob(III)inamide-GDP = adenosylcob(III)alamin 5'-phosphate + GMP + H(+)</text>
        <dbReference type="Rhea" id="RHEA:23560"/>
        <dbReference type="ChEBI" id="CHEBI:15378"/>
        <dbReference type="ChEBI" id="CHEBI:57918"/>
        <dbReference type="ChEBI" id="CHEBI:58115"/>
        <dbReference type="ChEBI" id="CHEBI:60487"/>
        <dbReference type="ChEBI" id="CHEBI:60493"/>
        <dbReference type="EC" id="2.7.8.26"/>
    </reaction>
</comment>
<feature type="transmembrane region" description="Helical" evidence="19">
    <location>
        <begin position="110"/>
        <end position="132"/>
    </location>
</feature>
<gene>
    <name evidence="19" type="primary">cobS</name>
    <name evidence="20" type="ORF">DCC81_01100</name>
</gene>
<comment type="function">
    <text evidence="14 19">Joins adenosylcobinamide-GDP and alpha-ribazole to generate adenosylcobalamin (Ado-cobalamin). Also synthesizes adenosylcobalamin 5'-phosphate from adenosylcobinamide-GDP and alpha-ribazole 5'-phosphate.</text>
</comment>
<evidence type="ECO:0000256" key="4">
    <source>
        <dbReference type="ARBA" id="ARBA00010561"/>
    </source>
</evidence>
<feature type="transmembrane region" description="Helical" evidence="19">
    <location>
        <begin position="206"/>
        <end position="223"/>
    </location>
</feature>
<evidence type="ECO:0000256" key="11">
    <source>
        <dbReference type="ARBA" id="ARBA00022842"/>
    </source>
</evidence>
<keyword evidence="12 19" id="KW-1133">Transmembrane helix</keyword>
<dbReference type="GO" id="GO:0009236">
    <property type="term" value="P:cobalamin biosynthetic process"/>
    <property type="evidence" value="ECO:0007669"/>
    <property type="project" value="UniProtKB-UniRule"/>
</dbReference>
<dbReference type="EMBL" id="QCYK01000001">
    <property type="protein sequence ID" value="PUZ28110.1"/>
    <property type="molecule type" value="Genomic_DNA"/>
</dbReference>
<evidence type="ECO:0000256" key="12">
    <source>
        <dbReference type="ARBA" id="ARBA00022989"/>
    </source>
</evidence>
<dbReference type="NCBIfam" id="TIGR00317">
    <property type="entry name" value="cobS"/>
    <property type="match status" value="1"/>
</dbReference>
<evidence type="ECO:0000256" key="13">
    <source>
        <dbReference type="ARBA" id="ARBA00023136"/>
    </source>
</evidence>
<dbReference type="GO" id="GO:0051073">
    <property type="term" value="F:adenosylcobinamide-GDP ribazoletransferase activity"/>
    <property type="evidence" value="ECO:0007669"/>
    <property type="project" value="UniProtKB-UniRule"/>
</dbReference>
<keyword evidence="7 19" id="KW-1003">Cell membrane</keyword>
<evidence type="ECO:0000256" key="9">
    <source>
        <dbReference type="ARBA" id="ARBA00022679"/>
    </source>
</evidence>
<evidence type="ECO:0000256" key="5">
    <source>
        <dbReference type="ARBA" id="ARBA00013200"/>
    </source>
</evidence>
<sequence length="262" mass="28931">MKKQLQFFLAAVMFYTRIPVPRNMRHDTAQLNAATKYLPLIGWVVGGAAALALFVFSKVLPWPVAVLLSMALSLWITGAFHEDGFADFCDGFGGGWTKEKILDIMKDSRIGTYGMAGLLLVLLLKFCCLSQLSPVPALVALCVAHPLSRFVAVTVIYTDTYVRANEDAKAKPVSKGITAGGLAVAACFAFLPLAVCLYWWYSMHLLLLTGVLLVVLVLARWYMVRLMRRWIGGYTGDCLGAVQQVAEIMIYLVLSVQLWPLF</sequence>
<dbReference type="EC" id="2.7.8.26" evidence="5 19"/>
<comment type="subcellular location">
    <subcellularLocation>
        <location evidence="2 19">Cell membrane</location>
        <topology evidence="2 19">Multi-pass membrane protein</topology>
    </subcellularLocation>
</comment>
<dbReference type="AlphaFoldDB" id="A0A2T7BKE1"/>
<evidence type="ECO:0000256" key="1">
    <source>
        <dbReference type="ARBA" id="ARBA00001946"/>
    </source>
</evidence>
<comment type="cofactor">
    <cofactor evidence="1 19">
        <name>Mg(2+)</name>
        <dbReference type="ChEBI" id="CHEBI:18420"/>
    </cofactor>
</comment>
<name>A0A2T7BKE1_9BACT</name>
<evidence type="ECO:0000256" key="15">
    <source>
        <dbReference type="ARBA" id="ARBA00032605"/>
    </source>
</evidence>
<evidence type="ECO:0000256" key="16">
    <source>
        <dbReference type="ARBA" id="ARBA00032853"/>
    </source>
</evidence>
<evidence type="ECO:0000256" key="19">
    <source>
        <dbReference type="HAMAP-Rule" id="MF_00719"/>
    </source>
</evidence>
<feature type="transmembrane region" description="Helical" evidence="19">
    <location>
        <begin position="138"/>
        <end position="158"/>
    </location>
</feature>
<dbReference type="HAMAP" id="MF_00719">
    <property type="entry name" value="CobS"/>
    <property type="match status" value="1"/>
</dbReference>
<comment type="catalytic activity">
    <reaction evidence="17 19">
        <text>alpha-ribazole + adenosylcob(III)inamide-GDP = adenosylcob(III)alamin + GMP + H(+)</text>
        <dbReference type="Rhea" id="RHEA:16049"/>
        <dbReference type="ChEBI" id="CHEBI:10329"/>
        <dbReference type="ChEBI" id="CHEBI:15378"/>
        <dbReference type="ChEBI" id="CHEBI:18408"/>
        <dbReference type="ChEBI" id="CHEBI:58115"/>
        <dbReference type="ChEBI" id="CHEBI:60487"/>
        <dbReference type="EC" id="2.7.8.26"/>
    </reaction>
</comment>
<comment type="caution">
    <text evidence="20">The sequence shown here is derived from an EMBL/GenBank/DDBJ whole genome shotgun (WGS) entry which is preliminary data.</text>
</comment>
<dbReference type="Pfam" id="PF02654">
    <property type="entry name" value="CobS"/>
    <property type="match status" value="1"/>
</dbReference>
<evidence type="ECO:0000313" key="20">
    <source>
        <dbReference type="EMBL" id="PUZ28110.1"/>
    </source>
</evidence>
<keyword evidence="13 19" id="KW-0472">Membrane</keyword>
<reference evidence="20 21" key="1">
    <citation type="submission" date="2018-04" db="EMBL/GenBank/DDBJ databases">
        <title>Chitinophaga fuyangensis sp. nov., isolated from soil in a chemical factory.</title>
        <authorList>
            <person name="Chen K."/>
        </authorList>
    </citation>
    <scope>NUCLEOTIDE SEQUENCE [LARGE SCALE GENOMIC DNA]</scope>
    <source>
        <strain evidence="20 21">LY-1</strain>
    </source>
</reference>
<evidence type="ECO:0000256" key="6">
    <source>
        <dbReference type="ARBA" id="ARBA00015850"/>
    </source>
</evidence>
<evidence type="ECO:0000256" key="3">
    <source>
        <dbReference type="ARBA" id="ARBA00004663"/>
    </source>
</evidence>
<dbReference type="PANTHER" id="PTHR34148">
    <property type="entry name" value="ADENOSYLCOBINAMIDE-GDP RIBAZOLETRANSFERASE"/>
    <property type="match status" value="1"/>
</dbReference>
<accession>A0A2T7BKE1</accession>
<evidence type="ECO:0000256" key="7">
    <source>
        <dbReference type="ARBA" id="ARBA00022475"/>
    </source>
</evidence>
<keyword evidence="8 19" id="KW-0169">Cobalamin biosynthesis</keyword>
<evidence type="ECO:0000256" key="8">
    <source>
        <dbReference type="ARBA" id="ARBA00022573"/>
    </source>
</evidence>
<dbReference type="NCBIfam" id="NF001277">
    <property type="entry name" value="PRK00235.1-3"/>
    <property type="match status" value="1"/>
</dbReference>
<proteinExistence type="inferred from homology"/>
<dbReference type="Proteomes" id="UP000244450">
    <property type="component" value="Unassembled WGS sequence"/>
</dbReference>
<protein>
    <recommendedName>
        <fullName evidence="6 19">Adenosylcobinamide-GDP ribazoletransferase</fullName>
        <ecNumber evidence="5 19">2.7.8.26</ecNumber>
    </recommendedName>
    <alternativeName>
        <fullName evidence="16 19">Cobalamin synthase</fullName>
    </alternativeName>
    <alternativeName>
        <fullName evidence="15 19">Cobalamin-5'-phosphate synthase</fullName>
    </alternativeName>
</protein>
<dbReference type="InterPro" id="IPR003805">
    <property type="entry name" value="CobS"/>
</dbReference>
<keyword evidence="21" id="KW-1185">Reference proteome</keyword>